<dbReference type="GO" id="GO:0004896">
    <property type="term" value="F:cytokine receptor activity"/>
    <property type="evidence" value="ECO:0007669"/>
    <property type="project" value="InterPro"/>
</dbReference>
<comment type="subcellular location">
    <subcellularLocation>
        <location evidence="1">Cell membrane</location>
        <topology evidence="1">Single-pass type I membrane protein</topology>
    </subcellularLocation>
</comment>
<feature type="domain" description="Fibronectin type-III" evidence="16">
    <location>
        <begin position="261"/>
        <end position="359"/>
    </location>
</feature>
<evidence type="ECO:0000256" key="14">
    <source>
        <dbReference type="ARBA" id="ARBA00071788"/>
    </source>
</evidence>
<evidence type="ECO:0000313" key="17">
    <source>
        <dbReference type="Proteomes" id="UP000515126"/>
    </source>
</evidence>
<accession>A0A6P7QJV1</accession>
<dbReference type="Pfam" id="PF09240">
    <property type="entry name" value="IL6Ra-bind"/>
    <property type="match status" value="1"/>
</dbReference>
<dbReference type="RefSeq" id="XP_029329193.1">
    <property type="nucleotide sequence ID" value="XM_029473333.1"/>
</dbReference>
<protein>
    <recommendedName>
        <fullName evidence="14">Interleukin-13 receptor subunit alpha-2</fullName>
    </recommendedName>
</protein>
<keyword evidence="5" id="KW-0732">Signal</keyword>
<keyword evidence="8 15" id="KW-0472">Membrane</keyword>
<evidence type="ECO:0000256" key="13">
    <source>
        <dbReference type="ARBA" id="ARBA00064964"/>
    </source>
</evidence>
<dbReference type="PANTHER" id="PTHR23037:SF45">
    <property type="entry name" value="INTERLEUKIN 13 RECEPTOR SUBUNIT ALPHA 2"/>
    <property type="match status" value="1"/>
</dbReference>
<reference evidence="18 19" key="1">
    <citation type="submission" date="2025-04" db="UniProtKB">
        <authorList>
            <consortium name="RefSeq"/>
        </authorList>
    </citation>
    <scope>IDENTIFICATION</scope>
</reference>
<dbReference type="PROSITE" id="PS01356">
    <property type="entry name" value="HEMATOPO_REC_S_F2"/>
    <property type="match status" value="1"/>
</dbReference>
<keyword evidence="4 15" id="KW-0812">Transmembrane</keyword>
<keyword evidence="6" id="KW-0677">Repeat</keyword>
<evidence type="ECO:0000256" key="11">
    <source>
        <dbReference type="ARBA" id="ARBA00023180"/>
    </source>
</evidence>
<comment type="subunit">
    <text evidence="13">Interacts with IL4RA. Interacts with high affinity to interleukin-13 (IL13), but not to interleukin-4 (IL4).</text>
</comment>
<proteinExistence type="inferred from homology"/>
<dbReference type="SUPFAM" id="SSF49265">
    <property type="entry name" value="Fibronectin type III"/>
    <property type="match status" value="3"/>
</dbReference>
<evidence type="ECO:0000256" key="1">
    <source>
        <dbReference type="ARBA" id="ARBA00004251"/>
    </source>
</evidence>
<evidence type="ECO:0000259" key="16">
    <source>
        <dbReference type="PROSITE" id="PS50853"/>
    </source>
</evidence>
<evidence type="ECO:0000256" key="2">
    <source>
        <dbReference type="ARBA" id="ARBA00008159"/>
    </source>
</evidence>
<evidence type="ECO:0000256" key="6">
    <source>
        <dbReference type="ARBA" id="ARBA00022737"/>
    </source>
</evidence>
<evidence type="ECO:0000256" key="8">
    <source>
        <dbReference type="ARBA" id="ARBA00023136"/>
    </source>
</evidence>
<evidence type="ECO:0000256" key="5">
    <source>
        <dbReference type="ARBA" id="ARBA00022729"/>
    </source>
</evidence>
<evidence type="ECO:0000256" key="9">
    <source>
        <dbReference type="ARBA" id="ARBA00023157"/>
    </source>
</evidence>
<dbReference type="Gene3D" id="2.60.40.10">
    <property type="entry name" value="Immunoglobulins"/>
    <property type="match status" value="3"/>
</dbReference>
<dbReference type="InterPro" id="IPR013783">
    <property type="entry name" value="Ig-like_fold"/>
</dbReference>
<comment type="function">
    <text evidence="12">Cell surface receptor that plays a role in the regulation of IL-13-mediated responses. Functions as a decoy receptor that inhibits IL-13- and IL-4-mediated signal transduction via the JAK-STAT pathway and thereby modulates immune responses and inflammation. Serves as a functional signaling receptor for IL-13 in an alternative pathway involving AP-1 ultimately leading to the production of TGFB1.</text>
</comment>
<keyword evidence="9" id="KW-1015">Disulfide bond</keyword>
<evidence type="ECO:0000256" key="3">
    <source>
        <dbReference type="ARBA" id="ARBA00022475"/>
    </source>
</evidence>
<organism evidence="17 19">
    <name type="scientific">Mus caroli</name>
    <name type="common">Ryukyu mouse</name>
    <name type="synonym">Ricefield mouse</name>
    <dbReference type="NCBI Taxonomy" id="10089"/>
    <lineage>
        <taxon>Eukaryota</taxon>
        <taxon>Metazoa</taxon>
        <taxon>Chordata</taxon>
        <taxon>Craniata</taxon>
        <taxon>Vertebrata</taxon>
        <taxon>Euteleostomi</taxon>
        <taxon>Mammalia</taxon>
        <taxon>Eutheria</taxon>
        <taxon>Euarchontoglires</taxon>
        <taxon>Glires</taxon>
        <taxon>Rodentia</taxon>
        <taxon>Myomorpha</taxon>
        <taxon>Muroidea</taxon>
        <taxon>Muridae</taxon>
        <taxon>Murinae</taxon>
        <taxon>Mus</taxon>
        <taxon>Mus</taxon>
    </lineage>
</organism>
<dbReference type="InterPro" id="IPR003961">
    <property type="entry name" value="FN3_dom"/>
</dbReference>
<dbReference type="InterPro" id="IPR036116">
    <property type="entry name" value="FN3_sf"/>
</dbReference>
<evidence type="ECO:0000313" key="19">
    <source>
        <dbReference type="RefSeq" id="XP_029329193.1"/>
    </source>
</evidence>
<evidence type="ECO:0000313" key="18">
    <source>
        <dbReference type="RefSeq" id="XP_029329192.1"/>
    </source>
</evidence>
<dbReference type="GeneID" id="110287251"/>
<dbReference type="FunFam" id="2.60.40.10:FF:001396">
    <property type="entry name" value="Interleukin 13 receptor subunit alpha 2"/>
    <property type="match status" value="1"/>
</dbReference>
<dbReference type="Proteomes" id="UP000515126">
    <property type="component" value="Chromosome X"/>
</dbReference>
<dbReference type="CTD" id="3598"/>
<sequence length="410" mass="47284">METGCLDMNFDDNINGSRAFSTLNPGEMAFVHTTCLCFILLCTITGYSLEIKVNPPQDFEILDPGLLGYLYLQWKPPVVIEKFKGCTLEYELKYRNVDSDSWKTIITRNLIYKDGFDLNKGIEGKIRTYLSEHCTNGSEVQSPWTEASYGISDEGSLETKIQDMKCIYYNWQYLVCSWKPGKTVHSDTNYTMFFWYEGLDHALQCADYLQDNEKNVGCKLSNLDSSDYKDFFICVNGSSKLEPIRSSYTVFQLQNIVKPLPPEFLHISVENSIDIRMKWSTPGGPIPPRCYTYEIVIREDDISWESATDKNDMKLKKRANESEDLCFFVRCKVNIYCADDGIWSEWSEEECWEGYTGPDSKIIFIVPVCLFFIFLLLLLCLIVEKEEPEPTLSLHVDLNKEVCAYEDTLC</sequence>
<evidence type="ECO:0000256" key="15">
    <source>
        <dbReference type="SAM" id="Phobius"/>
    </source>
</evidence>
<dbReference type="RefSeq" id="XP_029329194.1">
    <property type="nucleotide sequence ID" value="XM_029473334.1"/>
</dbReference>
<keyword evidence="17" id="KW-1185">Reference proteome</keyword>
<evidence type="ECO:0000313" key="20">
    <source>
        <dbReference type="RefSeq" id="XP_029329194.1"/>
    </source>
</evidence>
<dbReference type="AlphaFoldDB" id="A0A6P7QJV1"/>
<evidence type="ECO:0000256" key="10">
    <source>
        <dbReference type="ARBA" id="ARBA00023170"/>
    </source>
</evidence>
<keyword evidence="3" id="KW-1003">Cell membrane</keyword>
<dbReference type="InterPro" id="IPR003532">
    <property type="entry name" value="Short_hematopoietin_rcpt_2_CS"/>
</dbReference>
<comment type="similarity">
    <text evidence="2">Belongs to the type I cytokine receptor family. Type 5 subfamily.</text>
</comment>
<dbReference type="GO" id="GO:0009897">
    <property type="term" value="C:external side of plasma membrane"/>
    <property type="evidence" value="ECO:0007669"/>
    <property type="project" value="TreeGrafter"/>
</dbReference>
<keyword evidence="10 18" id="KW-0675">Receptor</keyword>
<dbReference type="InterPro" id="IPR015321">
    <property type="entry name" value="TypeI_recpt_CBD"/>
</dbReference>
<dbReference type="FunFam" id="2.60.40.10:FF:001186">
    <property type="entry name" value="Interleukin 13 receptor subunit alpha 2"/>
    <property type="match status" value="1"/>
</dbReference>
<gene>
    <name evidence="18 19 20" type="primary">Il13ra2</name>
</gene>
<dbReference type="PANTHER" id="PTHR23037">
    <property type="entry name" value="CYTOKINE RECEPTOR"/>
    <property type="match status" value="1"/>
</dbReference>
<keyword evidence="7 15" id="KW-1133">Transmembrane helix</keyword>
<dbReference type="FunFam" id="2.60.40.10:FF:000958">
    <property type="entry name" value="Interleukin-13 receptor subunit alpha-2"/>
    <property type="match status" value="1"/>
</dbReference>
<dbReference type="RefSeq" id="XP_029329192.1">
    <property type="nucleotide sequence ID" value="XM_029473332.1"/>
</dbReference>
<name>A0A6P7QJV1_MUSCR</name>
<keyword evidence="11" id="KW-0325">Glycoprotein</keyword>
<feature type="transmembrane region" description="Helical" evidence="15">
    <location>
        <begin position="362"/>
        <end position="383"/>
    </location>
</feature>
<feature type="domain" description="Fibronectin type-III" evidence="16">
    <location>
        <begin position="55"/>
        <end position="155"/>
    </location>
</feature>
<evidence type="ECO:0000256" key="12">
    <source>
        <dbReference type="ARBA" id="ARBA00055505"/>
    </source>
</evidence>
<dbReference type="PROSITE" id="PS50853">
    <property type="entry name" value="FN3"/>
    <property type="match status" value="2"/>
</dbReference>
<evidence type="ECO:0000256" key="7">
    <source>
        <dbReference type="ARBA" id="ARBA00022989"/>
    </source>
</evidence>
<evidence type="ECO:0000256" key="4">
    <source>
        <dbReference type="ARBA" id="ARBA00022692"/>
    </source>
</evidence>